<feature type="domain" description="BED-type" evidence="8">
    <location>
        <begin position="14"/>
        <end position="72"/>
    </location>
</feature>
<keyword evidence="3 7" id="KW-0863">Zinc-finger</keyword>
<dbReference type="InterPro" id="IPR007021">
    <property type="entry name" value="DUF659"/>
</dbReference>
<comment type="caution">
    <text evidence="9">The sequence shown here is derived from an EMBL/GenBank/DDBJ whole genome shotgun (WGS) entry which is preliminary data.</text>
</comment>
<gene>
    <name evidence="9" type="ORF">SAY86_014067</name>
</gene>
<dbReference type="SUPFAM" id="SSF53098">
    <property type="entry name" value="Ribonuclease H-like"/>
    <property type="match status" value="1"/>
</dbReference>
<evidence type="ECO:0000256" key="3">
    <source>
        <dbReference type="ARBA" id="ARBA00022771"/>
    </source>
</evidence>
<organism evidence="9 10">
    <name type="scientific">Trapa natans</name>
    <name type="common">Water chestnut</name>
    <dbReference type="NCBI Taxonomy" id="22666"/>
    <lineage>
        <taxon>Eukaryota</taxon>
        <taxon>Viridiplantae</taxon>
        <taxon>Streptophyta</taxon>
        <taxon>Embryophyta</taxon>
        <taxon>Tracheophyta</taxon>
        <taxon>Spermatophyta</taxon>
        <taxon>Magnoliopsida</taxon>
        <taxon>eudicotyledons</taxon>
        <taxon>Gunneridae</taxon>
        <taxon>Pentapetalae</taxon>
        <taxon>rosids</taxon>
        <taxon>malvids</taxon>
        <taxon>Myrtales</taxon>
        <taxon>Lythraceae</taxon>
        <taxon>Trapa</taxon>
    </lineage>
</organism>
<evidence type="ECO:0000256" key="2">
    <source>
        <dbReference type="ARBA" id="ARBA00022723"/>
    </source>
</evidence>
<evidence type="ECO:0000256" key="5">
    <source>
        <dbReference type="ARBA" id="ARBA00023125"/>
    </source>
</evidence>
<dbReference type="InterPro" id="IPR012337">
    <property type="entry name" value="RNaseH-like_sf"/>
</dbReference>
<keyword evidence="2" id="KW-0479">Metal-binding</keyword>
<name>A0AAN7QMH6_TRANT</name>
<evidence type="ECO:0000313" key="10">
    <source>
        <dbReference type="Proteomes" id="UP001346149"/>
    </source>
</evidence>
<keyword evidence="6" id="KW-0539">Nucleus</keyword>
<evidence type="ECO:0000313" key="9">
    <source>
        <dbReference type="EMBL" id="KAK4772292.1"/>
    </source>
</evidence>
<evidence type="ECO:0000256" key="7">
    <source>
        <dbReference type="PROSITE-ProRule" id="PRU00027"/>
    </source>
</evidence>
<dbReference type="EMBL" id="JAXQNO010000020">
    <property type="protein sequence ID" value="KAK4772292.1"/>
    <property type="molecule type" value="Genomic_DNA"/>
</dbReference>
<evidence type="ECO:0000256" key="1">
    <source>
        <dbReference type="ARBA" id="ARBA00004123"/>
    </source>
</evidence>
<dbReference type="Proteomes" id="UP001346149">
    <property type="component" value="Unassembled WGS sequence"/>
</dbReference>
<keyword evidence="4" id="KW-0862">Zinc</keyword>
<keyword evidence="5" id="KW-0238">DNA-binding</keyword>
<sequence length="811" mass="91824">MASGSQITSSSTKQKTDLAWKHCQLINHENSCHLMCLYCTKIFKGGGIHRMKEHLAGRKGNGSICLKVPLEVRQILQESLELLEPRRKRKSKGDVALLDSNQPTIDALPYQDYTNERMNLVPIPIDLMEPSSGSLVREDGRAKKNIVKRKRHLENIAFESSDIIPIEGNLDKSFEIPHALFIRGLPDEPNQNTFSSFKKNMDHIDMAVGRFLFDIGAPLSAVNSSYFQPMIDVIASSGSNVVAPSYHNLRGRILKNMVEEVKGEIANYPLVWEKTGCSLLVEQWTNGSDSTVLSFSVHCSTQTVFWKNVTLPSLVESSELLVEVIKQVVEEVGGQNVVQVITSGEEHFADAGKTLMQIFPNLYWAPCASRNIDLILEDFTKIDWVGSVIRQAQLVTRFIYNNVTILNLMRKFTFGDDIVEHGESQSAAHFMSLKRMVGHKMNLQAMLTSEEWMNCPLSKKPEGLEILDTVTSQSFWSSCIRVTRLTNPLLKLRRIVRSEKKTAMGFVYAGIYRAKEEIKKELGNEGYLAYWDIIDHRWERVDRLPLHAAGFYLNPKYFYGVKGDMPGRIMSGMFDCIERIVTDIDVQDKIIKEMNSYKSAAGDFGRNMAIRSMETLLPAEWWSIYGGSCPNLKSLAIRILGQTCSADVCRSLHISFDQVNNAKNNLEYQRLNDLLYARCNLRLRDSQDREYHSTDPISSEFPGVIGDWVNGMDFSSRHYDGLDWVLIEPPASPALLRRSPDETEDLGVERRISILSPTPEDLHLEESVQLTDSYRCIKLAESYNLLLTFSPAQLLPFVLFHSFILSSGSSF</sequence>
<evidence type="ECO:0000256" key="6">
    <source>
        <dbReference type="ARBA" id="ARBA00023242"/>
    </source>
</evidence>
<dbReference type="AlphaFoldDB" id="A0AAN7QMH6"/>
<protein>
    <recommendedName>
        <fullName evidence="8">BED-type domain-containing protein</fullName>
    </recommendedName>
</protein>
<reference evidence="9 10" key="1">
    <citation type="journal article" date="2023" name="Hortic Res">
        <title>Pangenome of water caltrop reveals structural variations and asymmetric subgenome divergence after allopolyploidization.</title>
        <authorList>
            <person name="Zhang X."/>
            <person name="Chen Y."/>
            <person name="Wang L."/>
            <person name="Yuan Y."/>
            <person name="Fang M."/>
            <person name="Shi L."/>
            <person name="Lu R."/>
            <person name="Comes H.P."/>
            <person name="Ma Y."/>
            <person name="Chen Y."/>
            <person name="Huang G."/>
            <person name="Zhou Y."/>
            <person name="Zheng Z."/>
            <person name="Qiu Y."/>
        </authorList>
    </citation>
    <scope>NUCLEOTIDE SEQUENCE [LARGE SCALE GENOMIC DNA]</scope>
    <source>
        <strain evidence="9">F231</strain>
    </source>
</reference>
<evidence type="ECO:0000259" key="8">
    <source>
        <dbReference type="PROSITE" id="PS50808"/>
    </source>
</evidence>
<dbReference type="Pfam" id="PF04937">
    <property type="entry name" value="DUF659"/>
    <property type="match status" value="1"/>
</dbReference>
<dbReference type="GO" id="GO:0046983">
    <property type="term" value="F:protein dimerization activity"/>
    <property type="evidence" value="ECO:0007669"/>
    <property type="project" value="InterPro"/>
</dbReference>
<dbReference type="PANTHER" id="PTHR32166:SF88">
    <property type="entry name" value="HAT TRANSPOSON SUPERFAMILY"/>
    <property type="match status" value="1"/>
</dbReference>
<keyword evidence="10" id="KW-1185">Reference proteome</keyword>
<accession>A0AAN7QMH6</accession>
<dbReference type="Pfam" id="PF05699">
    <property type="entry name" value="Dimer_Tnp_hAT"/>
    <property type="match status" value="1"/>
</dbReference>
<evidence type="ECO:0000256" key="4">
    <source>
        <dbReference type="ARBA" id="ARBA00022833"/>
    </source>
</evidence>
<dbReference type="InterPro" id="IPR008906">
    <property type="entry name" value="HATC_C_dom"/>
</dbReference>
<dbReference type="InterPro" id="IPR003656">
    <property type="entry name" value="Znf_BED"/>
</dbReference>
<dbReference type="PROSITE" id="PS50808">
    <property type="entry name" value="ZF_BED"/>
    <property type="match status" value="1"/>
</dbReference>
<proteinExistence type="predicted"/>
<dbReference type="PANTHER" id="PTHR32166">
    <property type="entry name" value="OSJNBA0013A04.12 PROTEIN"/>
    <property type="match status" value="1"/>
</dbReference>
<dbReference type="GO" id="GO:0008270">
    <property type="term" value="F:zinc ion binding"/>
    <property type="evidence" value="ECO:0007669"/>
    <property type="project" value="UniProtKB-KW"/>
</dbReference>
<dbReference type="GO" id="GO:0003677">
    <property type="term" value="F:DNA binding"/>
    <property type="evidence" value="ECO:0007669"/>
    <property type="project" value="UniProtKB-KW"/>
</dbReference>
<comment type="subcellular location">
    <subcellularLocation>
        <location evidence="1">Nucleus</location>
    </subcellularLocation>
</comment>
<dbReference type="GO" id="GO:0005634">
    <property type="term" value="C:nucleus"/>
    <property type="evidence" value="ECO:0007669"/>
    <property type="project" value="UniProtKB-SubCell"/>
</dbReference>